<sequence>MLIREFRVVLPLSVEEYQVGQLYSVAEASKNETGGGEGVEVVQNEPFENAELGKGQFTHKIYHLASKVPRVIRMLAPKGALEVHEQSWNCYPFCRTIINNPDYMKDNFHITIETHHVDNDKGEQENIHKLSPAKLANREVIHIDVVNDPVSSSDYKPEWDPAKVRSQKAERGPLKPDWKETSKPIMCCYKLVEVEFKWFGLQSTVESRVQKVYPRLFRNFHRQVFCWLDQWYGMTMDEIRAIEEDTKAKLDQMNSAKDFRVLVFEIAEKLTYADCETLRFIHGLPEKNRETGAAQLEVLRTLHRQGVFTDSRGLSEVLRTAHREDLVMEVECFKSSPRSSSTGSLSCSPVSSEAGDLTAYRSPTQLRGLCDANVAQANSLAAELGRVRESVPRSGLSRETLERLYRELLEVEQALQAALGRCETMMTCCTVADSDSRRDPWTTERKLPLRPVSAPRVNHNSSAVLLSSTHDSAEPTTHHIRSSSCDGLLDFHGGQGVRRQRYKISLGHTYYNQLSLATTNAQSDSSVLFMSRSCSNGRPKVPKKPAWMQRSRSVDGLDEGSSFPTSHTPSHATSSLTDNSLSHS</sequence>
<evidence type="ECO:0000313" key="4">
    <source>
        <dbReference type="Proteomes" id="UP001174909"/>
    </source>
</evidence>
<dbReference type="InterPro" id="IPR011029">
    <property type="entry name" value="DEATH-like_dom_sf"/>
</dbReference>
<dbReference type="InterPro" id="IPR023393">
    <property type="entry name" value="START-like_dom_sf"/>
</dbReference>
<dbReference type="FunFam" id="3.30.530.20:FF:000025">
    <property type="entry name" value="Phosphatidylinositol transfer protein beta"/>
    <property type="match status" value="1"/>
</dbReference>
<feature type="domain" description="DED" evidence="2">
    <location>
        <begin position="258"/>
        <end position="332"/>
    </location>
</feature>
<accession>A0AA35STP4</accession>
<feature type="region of interest" description="Disordered" evidence="1">
    <location>
        <begin position="532"/>
        <end position="584"/>
    </location>
</feature>
<dbReference type="Pfam" id="PF02121">
    <property type="entry name" value="IP_trans"/>
    <property type="match status" value="1"/>
</dbReference>
<keyword evidence="4" id="KW-1185">Reference proteome</keyword>
<dbReference type="EMBL" id="CASHTH010002803">
    <property type="protein sequence ID" value="CAI8035449.1"/>
    <property type="molecule type" value="Genomic_DNA"/>
</dbReference>
<organism evidence="3 4">
    <name type="scientific">Geodia barretti</name>
    <name type="common">Barrett's horny sponge</name>
    <dbReference type="NCBI Taxonomy" id="519541"/>
    <lineage>
        <taxon>Eukaryota</taxon>
        <taxon>Metazoa</taxon>
        <taxon>Porifera</taxon>
        <taxon>Demospongiae</taxon>
        <taxon>Heteroscleromorpha</taxon>
        <taxon>Tetractinellida</taxon>
        <taxon>Astrophorina</taxon>
        <taxon>Geodiidae</taxon>
        <taxon>Geodia</taxon>
    </lineage>
</organism>
<dbReference type="CDD" id="cd08888">
    <property type="entry name" value="SRPBCC_PITPNA-B_like"/>
    <property type="match status" value="1"/>
</dbReference>
<dbReference type="GO" id="GO:0042981">
    <property type="term" value="P:regulation of apoptotic process"/>
    <property type="evidence" value="ECO:0007669"/>
    <property type="project" value="InterPro"/>
</dbReference>
<evidence type="ECO:0000256" key="1">
    <source>
        <dbReference type="SAM" id="MobiDB-lite"/>
    </source>
</evidence>
<dbReference type="AlphaFoldDB" id="A0AA35STP4"/>
<name>A0AA35STP4_GEOBA</name>
<dbReference type="InterPro" id="IPR001666">
    <property type="entry name" value="PI_transfer"/>
</dbReference>
<dbReference type="GO" id="GO:0005737">
    <property type="term" value="C:cytoplasm"/>
    <property type="evidence" value="ECO:0007669"/>
    <property type="project" value="TreeGrafter"/>
</dbReference>
<dbReference type="PANTHER" id="PTHR10658">
    <property type="entry name" value="PHOSPHATIDYLINOSITOL TRANSFER PROTEIN"/>
    <property type="match status" value="1"/>
</dbReference>
<feature type="compositionally biased region" description="Low complexity" evidence="1">
    <location>
        <begin position="561"/>
        <end position="577"/>
    </location>
</feature>
<evidence type="ECO:0000313" key="3">
    <source>
        <dbReference type="EMBL" id="CAI8035449.1"/>
    </source>
</evidence>
<dbReference type="PRINTS" id="PR00391">
    <property type="entry name" value="PITRANSFER"/>
</dbReference>
<evidence type="ECO:0000259" key="2">
    <source>
        <dbReference type="PROSITE" id="PS50168"/>
    </source>
</evidence>
<proteinExistence type="predicted"/>
<gene>
    <name evidence="3" type="ORF">GBAR_LOCUS19889</name>
</gene>
<dbReference type="GO" id="GO:0008526">
    <property type="term" value="F:phosphatidylinositol transfer activity"/>
    <property type="evidence" value="ECO:0007669"/>
    <property type="project" value="TreeGrafter"/>
</dbReference>
<dbReference type="SUPFAM" id="SSF47986">
    <property type="entry name" value="DEATH domain"/>
    <property type="match status" value="1"/>
</dbReference>
<dbReference type="Gene3D" id="1.10.533.10">
    <property type="entry name" value="Death Domain, Fas"/>
    <property type="match status" value="1"/>
</dbReference>
<dbReference type="InterPro" id="IPR055261">
    <property type="entry name" value="PI_transfer_N"/>
</dbReference>
<dbReference type="Proteomes" id="UP001174909">
    <property type="component" value="Unassembled WGS sequence"/>
</dbReference>
<protein>
    <submittedName>
        <fullName evidence="3">Phosphatidylinositol transfer protein alpha isoform</fullName>
    </submittedName>
</protein>
<dbReference type="SUPFAM" id="SSF55961">
    <property type="entry name" value="Bet v1-like"/>
    <property type="match status" value="1"/>
</dbReference>
<dbReference type="Gene3D" id="3.30.530.20">
    <property type="match status" value="1"/>
</dbReference>
<comment type="caution">
    <text evidence="3">The sequence shown here is derived from an EMBL/GenBank/DDBJ whole genome shotgun (WGS) entry which is preliminary data.</text>
</comment>
<dbReference type="GO" id="GO:0008525">
    <property type="term" value="F:phosphatidylcholine transporter activity"/>
    <property type="evidence" value="ECO:0007669"/>
    <property type="project" value="TreeGrafter"/>
</dbReference>
<dbReference type="GO" id="GO:0035091">
    <property type="term" value="F:phosphatidylinositol binding"/>
    <property type="evidence" value="ECO:0007669"/>
    <property type="project" value="TreeGrafter"/>
</dbReference>
<dbReference type="PROSITE" id="PS50168">
    <property type="entry name" value="DED"/>
    <property type="match status" value="1"/>
</dbReference>
<reference evidence="3" key="1">
    <citation type="submission" date="2023-03" db="EMBL/GenBank/DDBJ databases">
        <authorList>
            <person name="Steffen K."/>
            <person name="Cardenas P."/>
        </authorList>
    </citation>
    <scope>NUCLEOTIDE SEQUENCE</scope>
</reference>
<dbReference type="PANTHER" id="PTHR10658:SF11">
    <property type="entry name" value="VIBRATOR, ISOFORM B"/>
    <property type="match status" value="1"/>
</dbReference>
<dbReference type="InterPro" id="IPR001875">
    <property type="entry name" value="DED_dom"/>
</dbReference>
<dbReference type="GO" id="GO:0031210">
    <property type="term" value="F:phosphatidylcholine binding"/>
    <property type="evidence" value="ECO:0007669"/>
    <property type="project" value="TreeGrafter"/>
</dbReference>